<dbReference type="PANTHER" id="PTHR43394:SF1">
    <property type="entry name" value="ATP-BINDING CASSETTE SUB-FAMILY B MEMBER 10, MITOCHONDRIAL"/>
    <property type="match status" value="1"/>
</dbReference>
<feature type="transmembrane region" description="Helical" evidence="7">
    <location>
        <begin position="158"/>
        <end position="178"/>
    </location>
</feature>
<evidence type="ECO:0000256" key="1">
    <source>
        <dbReference type="ARBA" id="ARBA00004651"/>
    </source>
</evidence>
<feature type="transmembrane region" description="Helical" evidence="7">
    <location>
        <begin position="28"/>
        <end position="53"/>
    </location>
</feature>
<evidence type="ECO:0000256" key="7">
    <source>
        <dbReference type="SAM" id="Phobius"/>
    </source>
</evidence>
<evidence type="ECO:0000256" key="2">
    <source>
        <dbReference type="ARBA" id="ARBA00022692"/>
    </source>
</evidence>
<dbReference type="AlphaFoldDB" id="A0A0G0WLK6"/>
<feature type="transmembrane region" description="Helical" evidence="7">
    <location>
        <begin position="87"/>
        <end position="110"/>
    </location>
</feature>
<keyword evidence="4" id="KW-0067">ATP-binding</keyword>
<evidence type="ECO:0000256" key="3">
    <source>
        <dbReference type="ARBA" id="ARBA00022741"/>
    </source>
</evidence>
<keyword evidence="6 7" id="KW-0472">Membrane</keyword>
<feature type="transmembrane region" description="Helical" evidence="7">
    <location>
        <begin position="184"/>
        <end position="205"/>
    </location>
</feature>
<evidence type="ECO:0000259" key="8">
    <source>
        <dbReference type="PROSITE" id="PS50893"/>
    </source>
</evidence>
<dbReference type="FunFam" id="3.40.50.300:FF:000218">
    <property type="entry name" value="Multidrug ABC transporter ATP-binding protein"/>
    <property type="match status" value="1"/>
</dbReference>
<dbReference type="PROSITE" id="PS00211">
    <property type="entry name" value="ABC_TRANSPORTER_1"/>
    <property type="match status" value="1"/>
</dbReference>
<dbReference type="InterPro" id="IPR003439">
    <property type="entry name" value="ABC_transporter-like_ATP-bd"/>
</dbReference>
<dbReference type="InterPro" id="IPR036640">
    <property type="entry name" value="ABC1_TM_sf"/>
</dbReference>
<dbReference type="Gene3D" id="1.20.1560.10">
    <property type="entry name" value="ABC transporter type 1, transmembrane domain"/>
    <property type="match status" value="1"/>
</dbReference>
<dbReference type="GO" id="GO:0005524">
    <property type="term" value="F:ATP binding"/>
    <property type="evidence" value="ECO:0007669"/>
    <property type="project" value="UniProtKB-KW"/>
</dbReference>
<evidence type="ECO:0000256" key="5">
    <source>
        <dbReference type="ARBA" id="ARBA00022989"/>
    </source>
</evidence>
<dbReference type="PROSITE" id="PS50893">
    <property type="entry name" value="ABC_TRANSPORTER_2"/>
    <property type="match status" value="1"/>
</dbReference>
<feature type="transmembrane region" description="Helical" evidence="7">
    <location>
        <begin position="277"/>
        <end position="307"/>
    </location>
</feature>
<protein>
    <submittedName>
        <fullName evidence="10">ABC transporter related protein</fullName>
    </submittedName>
</protein>
<dbReference type="Pfam" id="PF00664">
    <property type="entry name" value="ABC_membrane"/>
    <property type="match status" value="1"/>
</dbReference>
<keyword evidence="3" id="KW-0547">Nucleotide-binding</keyword>
<dbReference type="Proteomes" id="UP000034299">
    <property type="component" value="Unassembled WGS sequence"/>
</dbReference>
<name>A0A0G0WLK6_9BACT</name>
<evidence type="ECO:0000259" key="9">
    <source>
        <dbReference type="PROSITE" id="PS50929"/>
    </source>
</evidence>
<dbReference type="GO" id="GO:0015421">
    <property type="term" value="F:ABC-type oligopeptide transporter activity"/>
    <property type="evidence" value="ECO:0007669"/>
    <property type="project" value="TreeGrafter"/>
</dbReference>
<dbReference type="EMBL" id="LCBP01000001">
    <property type="protein sequence ID" value="KKS13639.1"/>
    <property type="molecule type" value="Genomic_DNA"/>
</dbReference>
<dbReference type="SUPFAM" id="SSF90123">
    <property type="entry name" value="ABC transporter transmembrane region"/>
    <property type="match status" value="1"/>
</dbReference>
<dbReference type="GO" id="GO:0005886">
    <property type="term" value="C:plasma membrane"/>
    <property type="evidence" value="ECO:0007669"/>
    <property type="project" value="UniProtKB-SubCell"/>
</dbReference>
<evidence type="ECO:0000313" key="11">
    <source>
        <dbReference type="Proteomes" id="UP000034299"/>
    </source>
</evidence>
<dbReference type="InterPro" id="IPR027417">
    <property type="entry name" value="P-loop_NTPase"/>
</dbReference>
<evidence type="ECO:0000256" key="6">
    <source>
        <dbReference type="ARBA" id="ARBA00023136"/>
    </source>
</evidence>
<feature type="domain" description="ABC transporter" evidence="8">
    <location>
        <begin position="360"/>
        <end position="594"/>
    </location>
</feature>
<dbReference type="SUPFAM" id="SSF52540">
    <property type="entry name" value="P-loop containing nucleoside triphosphate hydrolases"/>
    <property type="match status" value="1"/>
</dbReference>
<dbReference type="Pfam" id="PF00005">
    <property type="entry name" value="ABC_tran"/>
    <property type="match status" value="1"/>
</dbReference>
<comment type="subcellular location">
    <subcellularLocation>
        <location evidence="1">Cell membrane</location>
        <topology evidence="1">Multi-pass membrane protein</topology>
    </subcellularLocation>
</comment>
<dbReference type="Gene3D" id="3.40.50.300">
    <property type="entry name" value="P-loop containing nucleotide triphosphate hydrolases"/>
    <property type="match status" value="1"/>
</dbReference>
<feature type="domain" description="ABC transmembrane type-1" evidence="9">
    <location>
        <begin position="29"/>
        <end position="326"/>
    </location>
</feature>
<dbReference type="GO" id="GO:0016887">
    <property type="term" value="F:ATP hydrolysis activity"/>
    <property type="evidence" value="ECO:0007669"/>
    <property type="project" value="InterPro"/>
</dbReference>
<dbReference type="InterPro" id="IPR003593">
    <property type="entry name" value="AAA+_ATPase"/>
</dbReference>
<dbReference type="InterPro" id="IPR017871">
    <property type="entry name" value="ABC_transporter-like_CS"/>
</dbReference>
<organism evidence="10 11">
    <name type="scientific">Candidatus Magasanikbacteria bacterium GW2011_GWA2_41_55</name>
    <dbReference type="NCBI Taxonomy" id="1619038"/>
    <lineage>
        <taxon>Bacteria</taxon>
        <taxon>Candidatus Magasanikiibacteriota</taxon>
    </lineage>
</organism>
<dbReference type="InterPro" id="IPR011527">
    <property type="entry name" value="ABC1_TM_dom"/>
</dbReference>
<dbReference type="InterPro" id="IPR039421">
    <property type="entry name" value="Type_1_exporter"/>
</dbReference>
<dbReference type="PROSITE" id="PS50929">
    <property type="entry name" value="ABC_TM1F"/>
    <property type="match status" value="1"/>
</dbReference>
<dbReference type="PANTHER" id="PTHR43394">
    <property type="entry name" value="ATP-DEPENDENT PERMEASE MDL1, MITOCHONDRIAL"/>
    <property type="match status" value="1"/>
</dbReference>
<reference evidence="10 11" key="1">
    <citation type="journal article" date="2015" name="Nature">
        <title>rRNA introns, odd ribosomes, and small enigmatic genomes across a large radiation of phyla.</title>
        <authorList>
            <person name="Brown C.T."/>
            <person name="Hug L.A."/>
            <person name="Thomas B.C."/>
            <person name="Sharon I."/>
            <person name="Castelle C.J."/>
            <person name="Singh A."/>
            <person name="Wilkins M.J."/>
            <person name="Williams K.H."/>
            <person name="Banfield J.F."/>
        </authorList>
    </citation>
    <scope>NUCLEOTIDE SEQUENCE [LARGE SCALE GENOMIC DNA]</scope>
</reference>
<sequence>MKFIFFGQKLFNLFSLFRKEYGQYKWSILLLSVLGFLGSILEGVGINAIIPIFSFVNKSSDRGADTISQMIAGFFNFFHLQYTLKTLLLFIIALFVIKAVLMYLTTYIAAQISTCYEKGVRSELFKLTAFSRWPHLSKQKIGHMEQILITDVNSSSNLLFSLSGGMLLAANLIIYILISVNISVFIALLTILVGVIIFLIFKPLFYANRMLSGRLEATYKDISHYVNENISGIKTIKAMAVESSIQKYADEYFERVRDLNLKTVAVRNFTNTALQPIGLVFIVGMFAFFYKMTAFNFASFAVIVYAINKVFNYIQMAQGQLHNINSMVPFVESIKKYREEARSESEADRGTKKFIFNDNLRFFDVSFSYDNTSPAVSRVNLLIKKGEMVGLIGPSGAGKTTVVDLLLRLFEPGDGKIMLDDQPINEISLKDWRKHIGYVSQDIFLMNDTIENNIKFYDETVKEEDMIVAAKMANIFDFIECQPQRFFTMIGERGVKLSGGERQRIILARILARHPEILVLDEATSALDNESEAAIQKAIENLKGEITVLVIAHRLSTIMNADRLLVIENGRIIEEGSPQKLLENKGSYYHRVYNIKN</sequence>
<accession>A0A0G0WLK6</accession>
<evidence type="ECO:0000256" key="4">
    <source>
        <dbReference type="ARBA" id="ARBA00022840"/>
    </source>
</evidence>
<keyword evidence="2 7" id="KW-0812">Transmembrane</keyword>
<evidence type="ECO:0000313" key="10">
    <source>
        <dbReference type="EMBL" id="KKS13639.1"/>
    </source>
</evidence>
<dbReference type="SMART" id="SM00382">
    <property type="entry name" value="AAA"/>
    <property type="match status" value="1"/>
</dbReference>
<proteinExistence type="predicted"/>
<comment type="caution">
    <text evidence="10">The sequence shown here is derived from an EMBL/GenBank/DDBJ whole genome shotgun (WGS) entry which is preliminary data.</text>
</comment>
<gene>
    <name evidence="10" type="ORF">UU69_C0001G0016</name>
</gene>
<keyword evidence="5 7" id="KW-1133">Transmembrane helix</keyword>